<organism evidence="3 4">
    <name type="scientific">Paludibacterium paludis</name>
    <dbReference type="NCBI Taxonomy" id="1225769"/>
    <lineage>
        <taxon>Bacteria</taxon>
        <taxon>Pseudomonadati</taxon>
        <taxon>Pseudomonadota</taxon>
        <taxon>Betaproteobacteria</taxon>
        <taxon>Neisseriales</taxon>
        <taxon>Chromobacteriaceae</taxon>
        <taxon>Paludibacterium</taxon>
    </lineage>
</organism>
<dbReference type="Pfam" id="PF00795">
    <property type="entry name" value="CN_hydrolase"/>
    <property type="match status" value="1"/>
</dbReference>
<gene>
    <name evidence="3" type="ORF">GCM10011289_11890</name>
</gene>
<dbReference type="GO" id="GO:0016747">
    <property type="term" value="F:acyltransferase activity, transferring groups other than amino-acyl groups"/>
    <property type="evidence" value="ECO:0007669"/>
    <property type="project" value="InterPro"/>
</dbReference>
<dbReference type="InterPro" id="IPR000182">
    <property type="entry name" value="GNAT_dom"/>
</dbReference>
<dbReference type="InterPro" id="IPR016181">
    <property type="entry name" value="Acyl_CoA_acyltransferase"/>
</dbReference>
<keyword evidence="4" id="KW-1185">Reference proteome</keyword>
<dbReference type="PANTHER" id="PTHR43792">
    <property type="entry name" value="GNAT FAMILY, PUTATIVE (AFU_ORTHOLOGUE AFUA_3G00765)-RELATED-RELATED"/>
    <property type="match status" value="1"/>
</dbReference>
<protein>
    <recommendedName>
        <fullName evidence="5">RimJ/RimL family protein N-acetyltransferase</fullName>
    </recommendedName>
</protein>
<dbReference type="InterPro" id="IPR036526">
    <property type="entry name" value="C-N_Hydrolase_sf"/>
</dbReference>
<evidence type="ECO:0000259" key="2">
    <source>
        <dbReference type="PROSITE" id="PS51186"/>
    </source>
</evidence>
<dbReference type="EMBL" id="BMYX01000005">
    <property type="protein sequence ID" value="GGY10739.1"/>
    <property type="molecule type" value="Genomic_DNA"/>
</dbReference>
<feature type="domain" description="N-acetyltransferase" evidence="2">
    <location>
        <begin position="9"/>
        <end position="171"/>
    </location>
</feature>
<reference evidence="3" key="2">
    <citation type="submission" date="2020-09" db="EMBL/GenBank/DDBJ databases">
        <authorList>
            <person name="Sun Q."/>
            <person name="Kim S."/>
        </authorList>
    </citation>
    <scope>NUCLEOTIDE SEQUENCE</scope>
    <source>
        <strain evidence="3">KCTC 32182</strain>
    </source>
</reference>
<name>A0A918U8T0_9NEIS</name>
<proteinExistence type="predicted"/>
<dbReference type="Pfam" id="PF13302">
    <property type="entry name" value="Acetyltransf_3"/>
    <property type="match status" value="1"/>
</dbReference>
<dbReference type="InterPro" id="IPR003010">
    <property type="entry name" value="C-N_Hydrolase"/>
</dbReference>
<dbReference type="InterPro" id="IPR051531">
    <property type="entry name" value="N-acetyltransferase"/>
</dbReference>
<dbReference type="PROSITE" id="PS51186">
    <property type="entry name" value="GNAT"/>
    <property type="match status" value="1"/>
</dbReference>
<comment type="caution">
    <text evidence="3">The sequence shown here is derived from an EMBL/GenBank/DDBJ whole genome shotgun (WGS) entry which is preliminary data.</text>
</comment>
<dbReference type="AlphaFoldDB" id="A0A918U8T0"/>
<sequence>MRTLHTPRLILEPQTRQHAKEMFHVLSDPAIYRYENTPPPSIGWLQERFERLEERRNPHNDEYRLNWVVRHPEQGLIGFVQASVYEDRHAEIAYVFASHVWGNGYAGEAVTEMIAELAGTYGAHHFLAVLKCANESSLRLLKRSGFETGTGGIPPRMSVDPDETVFHRTLGATRSAGTRLAIAQMPMAPTAHANLATITRYLALAAEHGAKICVFPELSVPGFHRGIREEAKSRAQAEALDRIRAHCRSLRIAALFGTLVPPESHAPFNVHVHIDASGNLAATVAKNGLTPSEQTFLTTGHTRAIGHLGHLRTTSVLCREVLDLALLARQLPPGSVDMIFWPSIISAIPDGADGIDYLPNARQLARTASAWLVQCNWPMSLNEPGARQLGGSVVIAPNGEVTHRLPVNGLGMGLVTLGETGMMWLAQDQ</sequence>
<evidence type="ECO:0000313" key="4">
    <source>
        <dbReference type="Proteomes" id="UP000645257"/>
    </source>
</evidence>
<dbReference type="SUPFAM" id="SSF55729">
    <property type="entry name" value="Acyl-CoA N-acyltransferases (Nat)"/>
    <property type="match status" value="1"/>
</dbReference>
<evidence type="ECO:0000259" key="1">
    <source>
        <dbReference type="PROSITE" id="PS50263"/>
    </source>
</evidence>
<accession>A0A918U8T0</accession>
<dbReference type="Gene3D" id="3.60.110.10">
    <property type="entry name" value="Carbon-nitrogen hydrolase"/>
    <property type="match status" value="1"/>
</dbReference>
<dbReference type="SUPFAM" id="SSF56317">
    <property type="entry name" value="Carbon-nitrogen hydrolase"/>
    <property type="match status" value="1"/>
</dbReference>
<dbReference type="PROSITE" id="PS50263">
    <property type="entry name" value="CN_HYDROLASE"/>
    <property type="match status" value="1"/>
</dbReference>
<evidence type="ECO:0008006" key="5">
    <source>
        <dbReference type="Google" id="ProtNLM"/>
    </source>
</evidence>
<evidence type="ECO:0000313" key="3">
    <source>
        <dbReference type="EMBL" id="GGY10739.1"/>
    </source>
</evidence>
<dbReference type="Gene3D" id="3.40.630.30">
    <property type="match status" value="1"/>
</dbReference>
<dbReference type="PANTHER" id="PTHR43792:SF1">
    <property type="entry name" value="N-ACETYLTRANSFERASE DOMAIN-CONTAINING PROTEIN"/>
    <property type="match status" value="1"/>
</dbReference>
<feature type="domain" description="CN hydrolase" evidence="1">
    <location>
        <begin position="178"/>
        <end position="422"/>
    </location>
</feature>
<reference evidence="3" key="1">
    <citation type="journal article" date="2014" name="Int. J. Syst. Evol. Microbiol.">
        <title>Complete genome sequence of Corynebacterium casei LMG S-19264T (=DSM 44701T), isolated from a smear-ripened cheese.</title>
        <authorList>
            <consortium name="US DOE Joint Genome Institute (JGI-PGF)"/>
            <person name="Walter F."/>
            <person name="Albersmeier A."/>
            <person name="Kalinowski J."/>
            <person name="Ruckert C."/>
        </authorList>
    </citation>
    <scope>NUCLEOTIDE SEQUENCE</scope>
    <source>
        <strain evidence="3">KCTC 32182</strain>
    </source>
</reference>
<dbReference type="RefSeq" id="WP_189532249.1">
    <property type="nucleotide sequence ID" value="NZ_BMYX01000005.1"/>
</dbReference>
<dbReference type="Proteomes" id="UP000645257">
    <property type="component" value="Unassembled WGS sequence"/>
</dbReference>